<feature type="coiled-coil region" evidence="1">
    <location>
        <begin position="98"/>
        <end position="149"/>
    </location>
</feature>
<protein>
    <submittedName>
        <fullName evidence="3">Phage protein</fullName>
    </submittedName>
</protein>
<reference evidence="3 4" key="1">
    <citation type="submission" date="2019-04" db="EMBL/GenBank/DDBJ databases">
        <authorList>
            <consortium name="Pathogen Informatics"/>
        </authorList>
    </citation>
    <scope>NUCLEOTIDE SEQUENCE [LARGE SCALE GENOMIC DNA]</scope>
    <source>
        <strain evidence="3 4">K36395</strain>
    </source>
</reference>
<feature type="compositionally biased region" description="Basic and acidic residues" evidence="2">
    <location>
        <begin position="14"/>
        <end position="23"/>
    </location>
</feature>
<evidence type="ECO:0000256" key="2">
    <source>
        <dbReference type="SAM" id="MobiDB-lite"/>
    </source>
</evidence>
<dbReference type="EMBL" id="CAAIJW010000010">
    <property type="protein sequence ID" value="VHD14633.1"/>
    <property type="molecule type" value="Genomic_DNA"/>
</dbReference>
<feature type="region of interest" description="Disordered" evidence="2">
    <location>
        <begin position="1"/>
        <end position="36"/>
    </location>
</feature>
<dbReference type="RefSeq" id="WP_136106207.1">
    <property type="nucleotide sequence ID" value="NZ_CAAHUS010000018.1"/>
</dbReference>
<accession>A0A8B6J4K4</accession>
<dbReference type="Proteomes" id="UP000353394">
    <property type="component" value="Unassembled WGS sequence"/>
</dbReference>
<name>A0A8B6J4K4_STRPY</name>
<organism evidence="3 4">
    <name type="scientific">Streptococcus pyogenes</name>
    <dbReference type="NCBI Taxonomy" id="1314"/>
    <lineage>
        <taxon>Bacteria</taxon>
        <taxon>Bacillati</taxon>
        <taxon>Bacillota</taxon>
        <taxon>Bacilli</taxon>
        <taxon>Lactobacillales</taxon>
        <taxon>Streptococcaceae</taxon>
        <taxon>Streptococcus</taxon>
    </lineage>
</organism>
<evidence type="ECO:0000256" key="1">
    <source>
        <dbReference type="SAM" id="Coils"/>
    </source>
</evidence>
<gene>
    <name evidence="3" type="ORF">SAMEA1711581_01406</name>
</gene>
<sequence>MANDANLIPNSERTPSELREMTKKGGIASGKSRRRKKEFKAIIEQALNSTIPHEKAQKKLESLGFDPTFQSAIALKVVEQAVGGNLRAVELIASISTNNKDSLDKKEQRERIKALELENDRRRNVLSNVDKTEDALAEYFEKLDEVVNNDT</sequence>
<dbReference type="AlphaFoldDB" id="A0A8B6J4K4"/>
<evidence type="ECO:0000313" key="4">
    <source>
        <dbReference type="Proteomes" id="UP000353394"/>
    </source>
</evidence>
<proteinExistence type="predicted"/>
<comment type="caution">
    <text evidence="3">The sequence shown here is derived from an EMBL/GenBank/DDBJ whole genome shotgun (WGS) entry which is preliminary data.</text>
</comment>
<keyword evidence="1" id="KW-0175">Coiled coil</keyword>
<evidence type="ECO:0000313" key="3">
    <source>
        <dbReference type="EMBL" id="VHD14633.1"/>
    </source>
</evidence>